<gene>
    <name evidence="1" type="ORF">N787_03390</name>
</gene>
<protein>
    <submittedName>
        <fullName evidence="1">Uncharacterized protein</fullName>
    </submittedName>
</protein>
<comment type="caution">
    <text evidence="1">The sequence shown here is derived from an EMBL/GenBank/DDBJ whole genome shotgun (WGS) entry which is preliminary data.</text>
</comment>
<keyword evidence="2" id="KW-1185">Reference proteome</keyword>
<dbReference type="AlphaFoldDB" id="A0A091AVK0"/>
<dbReference type="STRING" id="1384056.N787_03390"/>
<dbReference type="EMBL" id="AVCK01000044">
    <property type="protein sequence ID" value="KFN42709.1"/>
    <property type="molecule type" value="Genomic_DNA"/>
</dbReference>
<evidence type="ECO:0000313" key="1">
    <source>
        <dbReference type="EMBL" id="KFN42709.1"/>
    </source>
</evidence>
<reference evidence="1 2" key="1">
    <citation type="submission" date="2013-09" db="EMBL/GenBank/DDBJ databases">
        <title>Genome sequencing of Arenimonas metalli.</title>
        <authorList>
            <person name="Chen F."/>
            <person name="Wang G."/>
        </authorList>
    </citation>
    <scope>NUCLEOTIDE SEQUENCE [LARGE SCALE GENOMIC DNA]</scope>
    <source>
        <strain evidence="1 2">CF5-1</strain>
    </source>
</reference>
<dbReference type="eggNOG" id="COG3177">
    <property type="taxonomic scope" value="Bacteria"/>
</dbReference>
<organism evidence="1 2">
    <name type="scientific">Arenimonas metalli CF5-1</name>
    <dbReference type="NCBI Taxonomy" id="1384056"/>
    <lineage>
        <taxon>Bacteria</taxon>
        <taxon>Pseudomonadati</taxon>
        <taxon>Pseudomonadota</taxon>
        <taxon>Gammaproteobacteria</taxon>
        <taxon>Lysobacterales</taxon>
        <taxon>Lysobacteraceae</taxon>
        <taxon>Arenimonas</taxon>
    </lineage>
</organism>
<proteinExistence type="predicted"/>
<accession>A0A091AVK0</accession>
<sequence length="162" mass="18944">MLRHAGYKYAPFALAKYYQEHIHEYFTLFNAVRRAEEKKEEFPNTTFVAFHLDGLRIVIDRLHDRVNEMVGMLLFDAVVRQHLDNKQINPRQYAIVRHVIEHGRPLPLTAMRGDPRYQAMYLKKTDKTRQRDLKRILELGLLRADGQGQLWPAFTGVLGGGK</sequence>
<dbReference type="Proteomes" id="UP000029393">
    <property type="component" value="Unassembled WGS sequence"/>
</dbReference>
<name>A0A091AVK0_9GAMM</name>
<evidence type="ECO:0000313" key="2">
    <source>
        <dbReference type="Proteomes" id="UP000029393"/>
    </source>
</evidence>